<dbReference type="PANTHER" id="PTHR31268:SF8">
    <property type="entry name" value="GALACTINOL--SUCROSE GALACTOSYLTRANSFERASE 4-RELATED"/>
    <property type="match status" value="1"/>
</dbReference>
<organism evidence="4 5">
    <name type="scientific">Elaeis guineensis var. tenera</name>
    <name type="common">Oil palm</name>
    <dbReference type="NCBI Taxonomy" id="51953"/>
    <lineage>
        <taxon>Eukaryota</taxon>
        <taxon>Viridiplantae</taxon>
        <taxon>Streptophyta</taxon>
        <taxon>Embryophyta</taxon>
        <taxon>Tracheophyta</taxon>
        <taxon>Spermatophyta</taxon>
        <taxon>Magnoliopsida</taxon>
        <taxon>Liliopsida</taxon>
        <taxon>Arecaceae</taxon>
        <taxon>Arecoideae</taxon>
        <taxon>Cocoseae</taxon>
        <taxon>Elaeidinae</taxon>
        <taxon>Elaeis</taxon>
    </lineage>
</organism>
<keyword evidence="2" id="KW-0119">Carbohydrate metabolism</keyword>
<protein>
    <submittedName>
        <fullName evidence="5">Stachyose synthase</fullName>
    </submittedName>
</protein>
<dbReference type="InterPro" id="IPR017853">
    <property type="entry name" value="GH"/>
</dbReference>
<keyword evidence="3" id="KW-0175">Coiled coil</keyword>
<dbReference type="Pfam" id="PF05691">
    <property type="entry name" value="Raffinose_syn"/>
    <property type="match status" value="1"/>
</dbReference>
<dbReference type="RefSeq" id="XP_010931766.1">
    <property type="nucleotide sequence ID" value="XM_010933464.2"/>
</dbReference>
<name>A0A6I9RSS4_ELAGV</name>
<reference evidence="5" key="1">
    <citation type="submission" date="2025-08" db="UniProtKB">
        <authorList>
            <consortium name="RefSeq"/>
        </authorList>
    </citation>
    <scope>IDENTIFICATION</scope>
</reference>
<evidence type="ECO:0000313" key="4">
    <source>
        <dbReference type="Proteomes" id="UP000504607"/>
    </source>
</evidence>
<evidence type="ECO:0000256" key="2">
    <source>
        <dbReference type="ARBA" id="ARBA00023277"/>
    </source>
</evidence>
<proteinExistence type="inferred from homology"/>
<keyword evidence="4" id="KW-1185">Reference proteome</keyword>
<sequence length="869" mass="96889">MAPPQETTVNLATPTRMLNGIANSFSLSDGKLSINGVTLLSEVPSNVTFSSFSSICKSSNAPFSIYRRVKSRAHKGGFLGFSKPRSSDRLKNSLGKFSSRDFLSIFRFKTWWSTMWIGKSGSDLLKETQWVLFQVPELNSYVLLLPLLEGKFRSAIEPGVDDHVIICAESGSSQVEADSFSAIAYVHFGDNPFTLMKEAYSAARVHLNTFRLLEEKSLPPLVDKFGWCTWDAFYLTVDPLGVWHGMKELAEGGVLPRFLIIDDGWQSINLDGDDPHEDAKNLVLGGEQMTARLYRFEECEKFRRYRGGSLLDPDARCFNPRKQKEILLKAREIEHTRKARSKAIQSRSTDLSSFDSKMVELRRELDQMLAEREDVSISVNGNYCTGSSNESEDMGMKAFIKDLRTKFRGLDDVYVWQALCGAWGGVRPGATHLDSKVIPVKLSPGLAGTMDDLAVDKIVEGGIGLAHPDQAGDFYDSMHSYLAKTGITGIKVDVIHTLEYVCEEYGGRVELAKAYYKGLTKSLQKNFNGTGIISSMQHCNDFFFLGTWQTAIGRAGDDFWSDDPNGDPMGIYWLQGAHMINCAYNSLWMGQMVQPDWDMFQSDHVCAKFHAASRAICGGPVYVSDSVGCHDFELLKKLVFPDGSIPKCKHFALPTRDCLFKNPLFDGKTVLKIWNLNKFGGVVGAFNCQGAGWDPEERRVRGYPQSYKPVSGSVHVMDVEWDQKKEASKMGNAEEHIVYLNQAEKLLLMTPNSGAIQFTLQPSSFEIFSIVPITKLRSDLKFAPIGLMNMFNCGGTITEVEYGESWKKIFVRIKVKGVGKLLVYSSEKPKSSLLDGVEVGVQWSSEGKLTVDLPWKDEGGGVSDVFFAY</sequence>
<dbReference type="OrthoDB" id="4664297at2759"/>
<evidence type="ECO:0000256" key="1">
    <source>
        <dbReference type="ARBA" id="ARBA00007240"/>
    </source>
</evidence>
<dbReference type="AlphaFoldDB" id="A0A6I9RSS4"/>
<dbReference type="Proteomes" id="UP000504607">
    <property type="component" value="Chromosome 10"/>
</dbReference>
<comment type="similarity">
    <text evidence="1">Belongs to the glycosyl hydrolases 36 family.</text>
</comment>
<feature type="coiled-coil region" evidence="3">
    <location>
        <begin position="351"/>
        <end position="378"/>
    </location>
</feature>
<dbReference type="InterPro" id="IPR008811">
    <property type="entry name" value="Glycosyl_hydrolases_36"/>
</dbReference>
<evidence type="ECO:0000256" key="3">
    <source>
        <dbReference type="SAM" id="Coils"/>
    </source>
</evidence>
<accession>A0A6I9RSS4</accession>
<dbReference type="KEGG" id="egu:105052606"/>
<gene>
    <name evidence="5" type="primary">LOC105052606</name>
</gene>
<dbReference type="SUPFAM" id="SSF51445">
    <property type="entry name" value="(Trans)glycosidases"/>
    <property type="match status" value="1"/>
</dbReference>
<dbReference type="InParanoid" id="A0A6I9RSS4"/>
<dbReference type="PANTHER" id="PTHR31268">
    <property type="match status" value="1"/>
</dbReference>
<dbReference type="GeneID" id="105052606"/>
<evidence type="ECO:0000313" key="5">
    <source>
        <dbReference type="RefSeq" id="XP_010931766.1"/>
    </source>
</evidence>